<dbReference type="OrthoDB" id="271716at2"/>
<sequence length="289" mass="32544">MRYLFSTLFSLAGLLQLSAQPMSVFQAVKAPIEQLFDGMRASDSTQVRAAFLPGAGMYTAVADKTGEAVLRAGSLERFVQSVGQAPKGALDEQIWSYDIRIDGLLATAWTDYTFFYNGELSHCGTNAFELFKTAEGWKISHITDTRNREGCRTEAPDHAAEIGQLLDNWHRAAATADAAAFFGGMHEEGIYLGTDASERWLRDELREWAAFAFEREVAWDFRPYSRQLYFSKDGKTAWFEELLDTKNMGTCRGSGVLALDDEGWRIRHYDLSLMVPNERMDKVQEALKD</sequence>
<evidence type="ECO:0000313" key="3">
    <source>
        <dbReference type="EMBL" id="TXB65605.1"/>
    </source>
</evidence>
<keyword evidence="4" id="KW-1185">Reference proteome</keyword>
<reference evidence="3 4" key="1">
    <citation type="submission" date="2019-08" db="EMBL/GenBank/DDBJ databases">
        <title>Genome of Phaeodactylibacter luteus.</title>
        <authorList>
            <person name="Bowman J.P."/>
        </authorList>
    </citation>
    <scope>NUCLEOTIDE SEQUENCE [LARGE SCALE GENOMIC DNA]</scope>
    <source>
        <strain evidence="3 4">KCTC 42180</strain>
    </source>
</reference>
<dbReference type="InterPro" id="IPR032710">
    <property type="entry name" value="NTF2-like_dom_sf"/>
</dbReference>
<dbReference type="Pfam" id="PF12893">
    <property type="entry name" value="Lumazine_bd_2"/>
    <property type="match status" value="1"/>
</dbReference>
<comment type="caution">
    <text evidence="3">The sequence shown here is derived from an EMBL/GenBank/DDBJ whole genome shotgun (WGS) entry which is preliminary data.</text>
</comment>
<keyword evidence="1" id="KW-0732">Signal</keyword>
<proteinExistence type="predicted"/>
<evidence type="ECO:0000259" key="2">
    <source>
        <dbReference type="Pfam" id="PF13474"/>
    </source>
</evidence>
<feature type="chain" id="PRO_5022745284" description="SnoaL-like domain-containing protein" evidence="1">
    <location>
        <begin position="20"/>
        <end position="289"/>
    </location>
</feature>
<accession>A0A5C6RUE6</accession>
<evidence type="ECO:0000256" key="1">
    <source>
        <dbReference type="SAM" id="SignalP"/>
    </source>
</evidence>
<feature type="signal peptide" evidence="1">
    <location>
        <begin position="1"/>
        <end position="19"/>
    </location>
</feature>
<dbReference type="InterPro" id="IPR037401">
    <property type="entry name" value="SnoaL-like"/>
</dbReference>
<dbReference type="SUPFAM" id="SSF54427">
    <property type="entry name" value="NTF2-like"/>
    <property type="match status" value="2"/>
</dbReference>
<dbReference type="AlphaFoldDB" id="A0A5C6RUE6"/>
<protein>
    <recommendedName>
        <fullName evidence="2">SnoaL-like domain-containing protein</fullName>
    </recommendedName>
</protein>
<dbReference type="RefSeq" id="WP_147166614.1">
    <property type="nucleotide sequence ID" value="NZ_VOOR01000009.1"/>
</dbReference>
<dbReference type="EMBL" id="VOOR01000009">
    <property type="protein sequence ID" value="TXB65605.1"/>
    <property type="molecule type" value="Genomic_DNA"/>
</dbReference>
<evidence type="ECO:0000313" key="4">
    <source>
        <dbReference type="Proteomes" id="UP000321580"/>
    </source>
</evidence>
<dbReference type="Pfam" id="PF13474">
    <property type="entry name" value="SnoaL_3"/>
    <property type="match status" value="1"/>
</dbReference>
<dbReference type="Gene3D" id="3.10.450.50">
    <property type="match status" value="2"/>
</dbReference>
<dbReference type="InterPro" id="IPR039437">
    <property type="entry name" value="FrzH/put_lumazine-bd"/>
</dbReference>
<dbReference type="Proteomes" id="UP000321580">
    <property type="component" value="Unassembled WGS sequence"/>
</dbReference>
<name>A0A5C6RUE6_9BACT</name>
<organism evidence="3 4">
    <name type="scientific">Phaeodactylibacter luteus</name>
    <dbReference type="NCBI Taxonomy" id="1564516"/>
    <lineage>
        <taxon>Bacteria</taxon>
        <taxon>Pseudomonadati</taxon>
        <taxon>Bacteroidota</taxon>
        <taxon>Saprospiria</taxon>
        <taxon>Saprospirales</taxon>
        <taxon>Haliscomenobacteraceae</taxon>
        <taxon>Phaeodactylibacter</taxon>
    </lineage>
</organism>
<gene>
    <name evidence="3" type="ORF">FRY97_06380</name>
</gene>
<feature type="domain" description="SnoaL-like" evidence="2">
    <location>
        <begin position="163"/>
        <end position="276"/>
    </location>
</feature>